<protein>
    <submittedName>
        <fullName evidence="2">Uncharacterized protein</fullName>
    </submittedName>
</protein>
<keyword evidence="1" id="KW-1133">Transmembrane helix</keyword>
<proteinExistence type="predicted"/>
<reference evidence="2" key="1">
    <citation type="journal article" date="2022" name="Nat. Microbiol.">
        <title>Unique mobile elements and scalable gene flow at the prokaryote-eukaryote boundary revealed by circularized Asgard archaea genomes.</title>
        <authorList>
            <person name="Wu F."/>
            <person name="Speth D.R."/>
            <person name="Philosof A."/>
            <person name="Cremiere A."/>
            <person name="Narayanan A."/>
            <person name="Barco R.A."/>
            <person name="Connon S.A."/>
            <person name="Amend J.P."/>
            <person name="Antoshechkin I.A."/>
            <person name="Orphan V.J."/>
        </authorList>
    </citation>
    <scope>NUCLEOTIDE SEQUENCE</scope>
    <source>
        <strain evidence="2">PM71</strain>
    </source>
</reference>
<dbReference type="EMBL" id="CP084166">
    <property type="protein sequence ID" value="UJG41943.1"/>
    <property type="molecule type" value="Genomic_DNA"/>
</dbReference>
<accession>A0A9Y1BMV4</accession>
<evidence type="ECO:0000256" key="1">
    <source>
        <dbReference type="SAM" id="Phobius"/>
    </source>
</evidence>
<dbReference type="AlphaFoldDB" id="A0A9Y1BMV4"/>
<dbReference type="Proteomes" id="UP001201020">
    <property type="component" value="Chromosome"/>
</dbReference>
<organism evidence="2">
    <name type="scientific">Candidatus Heimdallarchaeum aukensis</name>
    <dbReference type="NCBI Taxonomy" id="2876573"/>
    <lineage>
        <taxon>Archaea</taxon>
        <taxon>Promethearchaeati</taxon>
        <taxon>Candidatus Heimdallarchaeota</taxon>
        <taxon>Candidatus Heimdallarchaeia (ex Rinke et al. 2021) (nom. nud.)</taxon>
        <taxon>Candidatus Heimdallarchaeales</taxon>
        <taxon>Candidatus Heimdallarchaeaceae</taxon>
        <taxon>Candidatus Heimdallarchaeum</taxon>
    </lineage>
</organism>
<name>A0A9Y1BMV4_9ARCH</name>
<feature type="transmembrane region" description="Helical" evidence="1">
    <location>
        <begin position="304"/>
        <end position="325"/>
    </location>
</feature>
<gene>
    <name evidence="2" type="ORF">K9W45_05625</name>
</gene>
<keyword evidence="1" id="KW-0472">Membrane</keyword>
<evidence type="ECO:0000313" key="2">
    <source>
        <dbReference type="EMBL" id="UJG41943.1"/>
    </source>
</evidence>
<keyword evidence="1" id="KW-0812">Transmembrane</keyword>
<sequence length="329" mass="35405">MKKTIVGLLLIVTILATVPSTFAYDTSIKVKNKTIMIDVSHGAYHTSVENFKGNLTEAKNTVVMLESDLLTNFTAEADALFMSGPDEMYTGEETEKIKDWFNQGGKFLFIGGDSDYGGYFSPVAINNLLRNLGANIRLDSTSISDENNNDGASYRVAATQPGTGDVATKVTEGMEAGFILHGPCSILGINTSTAVPEYLDLRTATLPNVEVLYKYSADAVSSDSDVSGLPTDLYAESDTTGNYPAVVLETIGNSYLVLAGEAIFTDYKSMYDQFTETGEYNGGVTYGQMFVNNLINYFLGEAQAPLPIAPVVAALALFGGALVIVRRRK</sequence>